<organism evidence="2">
    <name type="scientific">Tetraselmis sp. GSL018</name>
    <dbReference type="NCBI Taxonomy" id="582737"/>
    <lineage>
        <taxon>Eukaryota</taxon>
        <taxon>Viridiplantae</taxon>
        <taxon>Chlorophyta</taxon>
        <taxon>core chlorophytes</taxon>
        <taxon>Chlorodendrophyceae</taxon>
        <taxon>Chlorodendrales</taxon>
        <taxon>Chlorodendraceae</taxon>
        <taxon>Tetraselmis</taxon>
    </lineage>
</organism>
<feature type="non-terminal residue" evidence="2">
    <location>
        <position position="436"/>
    </location>
</feature>
<dbReference type="Gene3D" id="3.60.130.30">
    <property type="match status" value="1"/>
</dbReference>
<proteinExistence type="predicted"/>
<gene>
    <name evidence="2" type="ORF">TSPGSL018_30641</name>
</gene>
<reference evidence="2" key="1">
    <citation type="submission" date="2014-05" db="EMBL/GenBank/DDBJ databases">
        <title>The transcriptome of the halophilic microalga Tetraselmis sp. GSL018 isolated from the Great Salt Lake, Utah.</title>
        <authorList>
            <person name="Jinkerson R.E."/>
            <person name="D'Adamo S."/>
            <person name="Posewitz M.C."/>
        </authorList>
    </citation>
    <scope>NUCLEOTIDE SEQUENCE</scope>
    <source>
        <strain evidence="2">GSL018</strain>
    </source>
</reference>
<name>A0A061RQ97_9CHLO</name>
<protein>
    <submittedName>
        <fullName evidence="2">Uncharacterized protein</fullName>
    </submittedName>
</protein>
<dbReference type="EMBL" id="GBEZ01013251">
    <property type="protein sequence ID" value="JAC72716.1"/>
    <property type="molecule type" value="Transcribed_RNA"/>
</dbReference>
<evidence type="ECO:0000313" key="2">
    <source>
        <dbReference type="EMBL" id="JAC72716.1"/>
    </source>
</evidence>
<feature type="region of interest" description="Disordered" evidence="1">
    <location>
        <begin position="398"/>
        <end position="436"/>
    </location>
</feature>
<feature type="compositionally biased region" description="Low complexity" evidence="1">
    <location>
        <begin position="427"/>
        <end position="436"/>
    </location>
</feature>
<accession>A0A061RQ97</accession>
<feature type="region of interest" description="Disordered" evidence="1">
    <location>
        <begin position="50"/>
        <end position="72"/>
    </location>
</feature>
<sequence length="436" mass="47541">MNVLKDSTREVGPRSAFCLVADFKRRCSKPLYQKFRRGDANYLRTRCLETRGKPHRSRSKPKKEGISGENWNRPRKLDRNLAELDAKADAVCETFISSQVVEVDAPAVLEALRGTRFPRSNSRKSVMPEGTEYIEAFCLGLVGSRWPQVSEDTSSVEGLCRLLCRFIRGPNGPVNGDSFPFTSIQVNSKYASKRHVDANNAGYSMIIGLGDYEGGFLDVDGVGELDVKGKWHRFDGNIPHCTTPVRGAGERFSIIYFTNSSLVQADPGTVLELQRLGFNVDALEAAGGLEAEADVLARIRAADDGPARCLVVRNLTRGVFPGGEGAPAPLLEWHRGVRLFVRQHTSSAQVAWVGLCLDGRGGASDVGFVTARHADAVEPISRALRRASKGRLAVEPFEAPAPCALPREPPSSLHARGTRRKPRTPVAAAAAPRQSL</sequence>
<evidence type="ECO:0000256" key="1">
    <source>
        <dbReference type="SAM" id="MobiDB-lite"/>
    </source>
</evidence>
<dbReference type="AlphaFoldDB" id="A0A061RQ97"/>